<gene>
    <name evidence="1" type="ORF">FMOSSE_LOCUS9341</name>
</gene>
<evidence type="ECO:0000313" key="1">
    <source>
        <dbReference type="EMBL" id="CAG8608732.1"/>
    </source>
</evidence>
<sequence>MVNAILHKSHKISESFLHCNATQGLTTPVLLNVSTKDVNKKTFIVVAFVNKATQQPISPPTILNACTRSENNECLIKAGEKFNQTLEVKLPIKKTNATDISFIPVRTKIYCRPDTGHSHRHEELIVQII</sequence>
<organism evidence="1 2">
    <name type="scientific">Funneliformis mosseae</name>
    <name type="common">Endomycorrhizal fungus</name>
    <name type="synonym">Glomus mosseae</name>
    <dbReference type="NCBI Taxonomy" id="27381"/>
    <lineage>
        <taxon>Eukaryota</taxon>
        <taxon>Fungi</taxon>
        <taxon>Fungi incertae sedis</taxon>
        <taxon>Mucoromycota</taxon>
        <taxon>Glomeromycotina</taxon>
        <taxon>Glomeromycetes</taxon>
        <taxon>Glomerales</taxon>
        <taxon>Glomeraceae</taxon>
        <taxon>Funneliformis</taxon>
    </lineage>
</organism>
<name>A0A9N9CPT8_FUNMO</name>
<evidence type="ECO:0000313" key="2">
    <source>
        <dbReference type="Proteomes" id="UP000789375"/>
    </source>
</evidence>
<accession>A0A9N9CPT8</accession>
<comment type="caution">
    <text evidence="1">The sequence shown here is derived from an EMBL/GenBank/DDBJ whole genome shotgun (WGS) entry which is preliminary data.</text>
</comment>
<keyword evidence="2" id="KW-1185">Reference proteome</keyword>
<dbReference type="EMBL" id="CAJVPP010002703">
    <property type="protein sequence ID" value="CAG8608732.1"/>
    <property type="molecule type" value="Genomic_DNA"/>
</dbReference>
<protein>
    <submittedName>
        <fullName evidence="1">2063_t:CDS:1</fullName>
    </submittedName>
</protein>
<dbReference type="Proteomes" id="UP000789375">
    <property type="component" value="Unassembled WGS sequence"/>
</dbReference>
<proteinExistence type="predicted"/>
<reference evidence="1" key="1">
    <citation type="submission" date="2021-06" db="EMBL/GenBank/DDBJ databases">
        <authorList>
            <person name="Kallberg Y."/>
            <person name="Tangrot J."/>
            <person name="Rosling A."/>
        </authorList>
    </citation>
    <scope>NUCLEOTIDE SEQUENCE</scope>
    <source>
        <strain evidence="1">87-6 pot B 2015</strain>
    </source>
</reference>
<dbReference type="AlphaFoldDB" id="A0A9N9CPT8"/>